<dbReference type="PANTHER" id="PTHR34488:SF1">
    <property type="entry name" value="SI:CH211-245H14.1-RELATED"/>
    <property type="match status" value="1"/>
</dbReference>
<organism evidence="2 3">
    <name type="scientific">Hemibagrus guttatus</name>
    <dbReference type="NCBI Taxonomy" id="175788"/>
    <lineage>
        <taxon>Eukaryota</taxon>
        <taxon>Metazoa</taxon>
        <taxon>Chordata</taxon>
        <taxon>Craniata</taxon>
        <taxon>Vertebrata</taxon>
        <taxon>Euteleostomi</taxon>
        <taxon>Actinopterygii</taxon>
        <taxon>Neopterygii</taxon>
        <taxon>Teleostei</taxon>
        <taxon>Ostariophysi</taxon>
        <taxon>Siluriformes</taxon>
        <taxon>Bagridae</taxon>
        <taxon>Hemibagrus</taxon>
    </lineage>
</organism>
<accession>A0AAE0PXF1</accession>
<evidence type="ECO:0000313" key="3">
    <source>
        <dbReference type="Proteomes" id="UP001274896"/>
    </source>
</evidence>
<dbReference type="AlphaFoldDB" id="A0AAE0PXF1"/>
<gene>
    <name evidence="2" type="ORF">QTP70_020203</name>
</gene>
<feature type="compositionally biased region" description="Polar residues" evidence="1">
    <location>
        <begin position="41"/>
        <end position="55"/>
    </location>
</feature>
<name>A0AAE0PXF1_9TELE</name>
<dbReference type="EMBL" id="JAUCMX010000027">
    <property type="protein sequence ID" value="KAK3509063.1"/>
    <property type="molecule type" value="Genomic_DNA"/>
</dbReference>
<dbReference type="Proteomes" id="UP001274896">
    <property type="component" value="Unassembled WGS sequence"/>
</dbReference>
<feature type="region of interest" description="Disordered" evidence="1">
    <location>
        <begin position="27"/>
        <end position="87"/>
    </location>
</feature>
<evidence type="ECO:0000256" key="1">
    <source>
        <dbReference type="SAM" id="MobiDB-lite"/>
    </source>
</evidence>
<proteinExistence type="predicted"/>
<reference evidence="2" key="1">
    <citation type="submission" date="2023-06" db="EMBL/GenBank/DDBJ databases">
        <title>Male Hemibagrus guttatus genome.</title>
        <authorList>
            <person name="Bian C."/>
        </authorList>
    </citation>
    <scope>NUCLEOTIDE SEQUENCE</scope>
    <source>
        <strain evidence="2">Male_cb2023</strain>
        <tissue evidence="2">Muscle</tissue>
    </source>
</reference>
<evidence type="ECO:0000313" key="2">
    <source>
        <dbReference type="EMBL" id="KAK3509063.1"/>
    </source>
</evidence>
<protein>
    <submittedName>
        <fullName evidence="2">Uncharacterized protein</fullName>
    </submittedName>
</protein>
<keyword evidence="3" id="KW-1185">Reference proteome</keyword>
<comment type="caution">
    <text evidence="2">The sequence shown here is derived from an EMBL/GenBank/DDBJ whole genome shotgun (WGS) entry which is preliminary data.</text>
</comment>
<sequence length="282" mass="30998">MKPYCCSQISTTFLNLASTTLSHSFIQPDNMDNSHSDSETVDQAKSASDTQNAINGSGVVQEEPKASDGPSTGSTVEMKAVEADGPSTVSTVEMKDVEAGKMTDMFSGNKVFLLVTGNTLNAHEKVMEILKTQKPDLQVVEKVDESDYVLVFCPIVSRAGTDIEAALKKLQDIAGSKPALLVVLHHTFDTDCVVPESTRAVKRNNSIAVDCLFHEDLGLLQSPKNTESLRKNFKHYKTPGFKTKASMKKGGEKKQELKTEEKVVTVQLHQNTEFFHLDYLIR</sequence>
<dbReference type="PANTHER" id="PTHR34488">
    <property type="entry name" value="SI:CH211-245H14.1-RELATED"/>
    <property type="match status" value="1"/>
</dbReference>